<accession>A0ABX8URT4</accession>
<reference evidence="2 3" key="1">
    <citation type="submission" date="2021-07" db="EMBL/GenBank/DDBJ databases">
        <title>Paraburkholderia edwinii protects Aspergillus sp. from phenazines by acting as a toxin sponge.</title>
        <authorList>
            <person name="Dahlstrom K.M."/>
            <person name="Newman D.K."/>
        </authorList>
    </citation>
    <scope>NUCLEOTIDE SEQUENCE [LARGE SCALE GENOMIC DNA]</scope>
    <source>
        <strain evidence="2 3">Pe01</strain>
    </source>
</reference>
<evidence type="ECO:0000313" key="3">
    <source>
        <dbReference type="Proteomes" id="UP000826462"/>
    </source>
</evidence>
<dbReference type="RefSeq" id="WP_219799038.1">
    <property type="nucleotide sequence ID" value="NZ_CP080095.1"/>
</dbReference>
<evidence type="ECO:0000256" key="1">
    <source>
        <dbReference type="SAM" id="Phobius"/>
    </source>
</evidence>
<evidence type="ECO:0000313" key="2">
    <source>
        <dbReference type="EMBL" id="QYD69699.1"/>
    </source>
</evidence>
<keyword evidence="1" id="KW-1133">Transmembrane helix</keyword>
<gene>
    <name evidence="2" type="ORF">KZJ38_04890</name>
</gene>
<dbReference type="EMBL" id="CP080095">
    <property type="protein sequence ID" value="QYD69699.1"/>
    <property type="molecule type" value="Genomic_DNA"/>
</dbReference>
<keyword evidence="1" id="KW-0472">Membrane</keyword>
<protein>
    <submittedName>
        <fullName evidence="2">Uncharacterized protein</fullName>
    </submittedName>
</protein>
<keyword evidence="3" id="KW-1185">Reference proteome</keyword>
<feature type="transmembrane region" description="Helical" evidence="1">
    <location>
        <begin position="40"/>
        <end position="61"/>
    </location>
</feature>
<dbReference type="Proteomes" id="UP000826462">
    <property type="component" value="Chromosome 1"/>
</dbReference>
<feature type="transmembrane region" description="Helical" evidence="1">
    <location>
        <begin position="73"/>
        <end position="94"/>
    </location>
</feature>
<name>A0ABX8URT4_9BURK</name>
<feature type="transmembrane region" description="Helical" evidence="1">
    <location>
        <begin position="6"/>
        <end position="28"/>
    </location>
</feature>
<organism evidence="2 3">
    <name type="scientific">Paraburkholderia edwinii</name>
    <dbReference type="NCBI Taxonomy" id="2861782"/>
    <lineage>
        <taxon>Bacteria</taxon>
        <taxon>Pseudomonadati</taxon>
        <taxon>Pseudomonadota</taxon>
        <taxon>Betaproteobacteria</taxon>
        <taxon>Burkholderiales</taxon>
        <taxon>Burkholderiaceae</taxon>
        <taxon>Paraburkholderia</taxon>
    </lineage>
</organism>
<sequence length="114" mass="12750">MFDLLFFHLLWVFALLAVVLAVCCVVNWLWPDESLDGSRIFMTVALFALIFDAALTFLVFADSQLRYGKFSSALAFGGRACAYGLAGAAGFCFARLREQRRSRRFQALRINAAP</sequence>
<proteinExistence type="predicted"/>
<keyword evidence="1" id="KW-0812">Transmembrane</keyword>